<organism evidence="2 3">
    <name type="scientific">Leptospira noguchii serovar Panama str. CZ214</name>
    <dbReference type="NCBI Taxonomy" id="1001595"/>
    <lineage>
        <taxon>Bacteria</taxon>
        <taxon>Pseudomonadati</taxon>
        <taxon>Spirochaetota</taxon>
        <taxon>Spirochaetia</taxon>
        <taxon>Leptospirales</taxon>
        <taxon>Leptospiraceae</taxon>
        <taxon>Leptospira</taxon>
    </lineage>
</organism>
<evidence type="ECO:0000313" key="3">
    <source>
        <dbReference type="Proteomes" id="UP000015442"/>
    </source>
</evidence>
<dbReference type="EMBL" id="AKWY02000013">
    <property type="protein sequence ID" value="EQA72860.1"/>
    <property type="molecule type" value="Genomic_DNA"/>
</dbReference>
<name>T0FTI4_9LEPT</name>
<evidence type="ECO:0000313" key="2">
    <source>
        <dbReference type="EMBL" id="EQA72860.1"/>
    </source>
</evidence>
<accession>T0FTI4</accession>
<feature type="region of interest" description="Disordered" evidence="1">
    <location>
        <begin position="18"/>
        <end position="38"/>
    </location>
</feature>
<protein>
    <submittedName>
        <fullName evidence="2">Uncharacterized protein</fullName>
    </submittedName>
</protein>
<comment type="caution">
    <text evidence="2">The sequence shown here is derived from an EMBL/GenBank/DDBJ whole genome shotgun (WGS) entry which is preliminary data.</text>
</comment>
<dbReference type="Proteomes" id="UP000015442">
    <property type="component" value="Unassembled WGS sequence"/>
</dbReference>
<gene>
    <name evidence="2" type="ORF">LEP1GSC059_3394</name>
</gene>
<proteinExistence type="predicted"/>
<dbReference type="AlphaFoldDB" id="T0FTI4"/>
<sequence>MPHETVKQRIRIENKTEAKKKKTNEKFRKTNHQSIPIF</sequence>
<evidence type="ECO:0000256" key="1">
    <source>
        <dbReference type="SAM" id="MobiDB-lite"/>
    </source>
</evidence>
<reference evidence="2 3" key="1">
    <citation type="submission" date="2013-05" db="EMBL/GenBank/DDBJ databases">
        <authorList>
            <person name="Harkins D.M."/>
            <person name="Durkin A.S."/>
            <person name="Brinkac L.M."/>
            <person name="Haft D.H."/>
            <person name="Selengut J.D."/>
            <person name="Sanka R."/>
            <person name="DePew J."/>
            <person name="Purushe J."/>
            <person name="Hartskeerl R.A."/>
            <person name="Ahmed A."/>
            <person name="van der Linden H."/>
            <person name="Goris M.G.A."/>
            <person name="Vinetz J.M."/>
            <person name="Sutton G.G."/>
            <person name="Nierman W.C."/>
            <person name="Fouts D.E."/>
        </authorList>
    </citation>
    <scope>NUCLEOTIDE SEQUENCE [LARGE SCALE GENOMIC DNA]</scope>
    <source>
        <strain evidence="2 3">CZ214</strain>
    </source>
</reference>